<dbReference type="InterPro" id="IPR048166">
    <property type="entry name" value="VVA0879-like"/>
</dbReference>
<sequence length="128" mass="13684">MSNIETITIAEFRARLKAQGVPGLVDLAFKCPMCGTVQSGQSLICAGAGTSFEDVEKYLGFSCVGRFTGAPSPRSTPDGKPCDWTLGGLLSLHKLEIVDENGELHPRFEIASPEEAQALAAFHLETTQ</sequence>
<accession>A0A240F4V4</accession>
<keyword evidence="2" id="KW-1185">Reference proteome</keyword>
<organism evidence="1 2">
    <name type="scientific">Ochrobactrum phage POI1126</name>
    <dbReference type="NCBI Taxonomy" id="1932118"/>
    <lineage>
        <taxon>Viruses</taxon>
        <taxon>Duplodnaviria</taxon>
        <taxon>Heunggongvirae</taxon>
        <taxon>Uroviricota</taxon>
        <taxon>Caudoviricetes</taxon>
        <taxon>Namazuvirus</taxon>
        <taxon>Namazuvirus POI1126</taxon>
    </lineage>
</organism>
<protein>
    <submittedName>
        <fullName evidence="1">Uncharacterized protein</fullName>
    </submittedName>
</protein>
<gene>
    <name evidence="1" type="ORF">POI1126_56</name>
</gene>
<dbReference type="Proteomes" id="UP000221249">
    <property type="component" value="Segment"/>
</dbReference>
<dbReference type="EMBL" id="KY417925">
    <property type="protein sequence ID" value="APU92982.1"/>
    <property type="molecule type" value="Genomic_DNA"/>
</dbReference>
<reference evidence="1 2" key="1">
    <citation type="journal article" date="2017" name="Front. Microbiol.">
        <title>Prevalence, Host Range, and Comparative Genomic Analysis of Temperate Ochrobactrum Phages.</title>
        <authorList>
            <person name="Jackel C."/>
            <person name="Hertwig S."/>
            <person name="Scholz H.C."/>
            <person name="Nockler K."/>
            <person name="Reetz J."/>
            <person name="Hammerl J.A."/>
        </authorList>
    </citation>
    <scope>NUCLEOTIDE SEQUENCE [LARGE SCALE GENOMIC DNA]</scope>
</reference>
<evidence type="ECO:0000313" key="1">
    <source>
        <dbReference type="EMBL" id="APU92982.1"/>
    </source>
</evidence>
<dbReference type="NCBIfam" id="NF041591">
    <property type="entry name" value="CxxC_VVA0879"/>
    <property type="match status" value="1"/>
</dbReference>
<proteinExistence type="predicted"/>
<evidence type="ECO:0000313" key="2">
    <source>
        <dbReference type="Proteomes" id="UP000221249"/>
    </source>
</evidence>
<name>A0A240F4V4_9CAUD</name>